<dbReference type="EMBL" id="JAUMKJ010000008">
    <property type="protein sequence ID" value="MDO3676997.1"/>
    <property type="molecule type" value="Genomic_DNA"/>
</dbReference>
<keyword evidence="5" id="KW-0805">Transcription regulation</keyword>
<dbReference type="RefSeq" id="WP_302877946.1">
    <property type="nucleotide sequence ID" value="NZ_JAUMKJ010000008.1"/>
</dbReference>
<dbReference type="Gene3D" id="3.40.50.2300">
    <property type="match status" value="1"/>
</dbReference>
<dbReference type="PRINTS" id="PR00032">
    <property type="entry name" value="HTHARAC"/>
</dbReference>
<keyword evidence="6" id="KW-0238">DNA-binding</keyword>
<evidence type="ECO:0000256" key="3">
    <source>
        <dbReference type="ARBA" id="ARBA00022553"/>
    </source>
</evidence>
<dbReference type="PROSITE" id="PS00041">
    <property type="entry name" value="HTH_ARAC_FAMILY_1"/>
    <property type="match status" value="1"/>
</dbReference>
<dbReference type="PROSITE" id="PS01124">
    <property type="entry name" value="HTH_ARAC_FAMILY_2"/>
    <property type="match status" value="1"/>
</dbReference>
<feature type="domain" description="HTH araC/xylS-type" evidence="9">
    <location>
        <begin position="441"/>
        <end position="539"/>
    </location>
</feature>
<keyword evidence="3 8" id="KW-0597">Phosphoprotein</keyword>
<dbReference type="InterPro" id="IPR018062">
    <property type="entry name" value="HTH_AraC-typ_CS"/>
</dbReference>
<dbReference type="InterPro" id="IPR051552">
    <property type="entry name" value="HptR"/>
</dbReference>
<evidence type="ECO:0000313" key="12">
    <source>
        <dbReference type="Proteomes" id="UP001168883"/>
    </source>
</evidence>
<organism evidence="11 12">
    <name type="scientific">Paenibacillus ehimensis</name>
    <dbReference type="NCBI Taxonomy" id="79264"/>
    <lineage>
        <taxon>Bacteria</taxon>
        <taxon>Bacillati</taxon>
        <taxon>Bacillota</taxon>
        <taxon>Bacilli</taxon>
        <taxon>Bacillales</taxon>
        <taxon>Paenibacillaceae</taxon>
        <taxon>Paenibacillus</taxon>
    </lineage>
</organism>
<feature type="domain" description="Response regulatory" evidence="10">
    <location>
        <begin position="3"/>
        <end position="120"/>
    </location>
</feature>
<protein>
    <submittedName>
        <fullName evidence="11">Response regulator</fullName>
    </submittedName>
</protein>
<dbReference type="Proteomes" id="UP001168883">
    <property type="component" value="Unassembled WGS sequence"/>
</dbReference>
<feature type="modified residue" description="4-aspartylphosphate" evidence="8">
    <location>
        <position position="55"/>
    </location>
</feature>
<dbReference type="SMART" id="SM00448">
    <property type="entry name" value="REC"/>
    <property type="match status" value="1"/>
</dbReference>
<dbReference type="InterPro" id="IPR011006">
    <property type="entry name" value="CheY-like_superfamily"/>
</dbReference>
<gene>
    <name evidence="11" type="ORF">Q3C12_08285</name>
</gene>
<evidence type="ECO:0000313" key="11">
    <source>
        <dbReference type="EMBL" id="MDO3676997.1"/>
    </source>
</evidence>
<keyword evidence="4" id="KW-0902">Two-component regulatory system</keyword>
<comment type="subcellular location">
    <subcellularLocation>
        <location evidence="1">Cytoplasm</location>
    </subcellularLocation>
</comment>
<dbReference type="InterPro" id="IPR001789">
    <property type="entry name" value="Sig_transdc_resp-reg_receiver"/>
</dbReference>
<evidence type="ECO:0000259" key="10">
    <source>
        <dbReference type="PROSITE" id="PS50110"/>
    </source>
</evidence>
<dbReference type="SUPFAM" id="SSF46689">
    <property type="entry name" value="Homeodomain-like"/>
    <property type="match status" value="2"/>
</dbReference>
<dbReference type="Pfam" id="PF12833">
    <property type="entry name" value="HTH_18"/>
    <property type="match status" value="1"/>
</dbReference>
<dbReference type="InterPro" id="IPR020449">
    <property type="entry name" value="Tscrpt_reg_AraC-type_HTH"/>
</dbReference>
<dbReference type="Pfam" id="PF00072">
    <property type="entry name" value="Response_reg"/>
    <property type="match status" value="1"/>
</dbReference>
<comment type="caution">
    <text evidence="11">The sequence shown here is derived from an EMBL/GenBank/DDBJ whole genome shotgun (WGS) entry which is preliminary data.</text>
</comment>
<evidence type="ECO:0000256" key="2">
    <source>
        <dbReference type="ARBA" id="ARBA00022490"/>
    </source>
</evidence>
<dbReference type="SMART" id="SM00342">
    <property type="entry name" value="HTH_ARAC"/>
    <property type="match status" value="1"/>
</dbReference>
<evidence type="ECO:0000259" key="9">
    <source>
        <dbReference type="PROSITE" id="PS01124"/>
    </source>
</evidence>
<evidence type="ECO:0000256" key="1">
    <source>
        <dbReference type="ARBA" id="ARBA00004496"/>
    </source>
</evidence>
<dbReference type="CDD" id="cd17536">
    <property type="entry name" value="REC_YesN-like"/>
    <property type="match status" value="1"/>
</dbReference>
<dbReference type="Gene3D" id="1.10.10.60">
    <property type="entry name" value="Homeodomain-like"/>
    <property type="match status" value="2"/>
</dbReference>
<keyword evidence="7" id="KW-0804">Transcription</keyword>
<sequence>MAQLLIVDDEAHVVERLAELVPWERIGIAAVHKAYSAFEALEVLNAHAIDIVISDIRMPGMSGLELSRRIRDKQPKTKCILLSGYAEFDYAKEAIASGTASYLLKPVTDEELLDTVSGVLEAVREEWNAVISQERIARTLRENLPQLRSTLIGELLLGKRYSEADLRDKMEMLGVPDLFGKPVSLLLVRLEKPFYGYDPRGLALVEYAVGNIAGELFAPGFKLWAGKDTYDYLVFAVSSEAIEEGAEEEREQALERAAEQLQEAIHAYLKGEATIVISREGTFPGDVSALYDGTLSALRRRVGSEQDLILTAADGLPERTELRSLASLYELPTLAQLLEAGQWDAADRRIERIFGELQTRSGCIQELLLEAYFAIASAASSYAHKNGRPLSELIGPGYDQLLQGVPYRSVRHLQDWSVALMNSLRCETESETKRSRAKLIADVRQFVERRLAEDVSLTAIAEHVYMHPVYISKIYKRETGENVSDYVHRLRMEKAARLLLHTPGKIYEIAADVGYQRAHSFINVFKKHTGLTPQEYRDRYASPQSDYEVKRYDTST</sequence>
<accession>A0ABT8V921</accession>
<reference evidence="11" key="1">
    <citation type="submission" date="2023-07" db="EMBL/GenBank/DDBJ databases">
        <authorList>
            <person name="Aktuganov G."/>
            <person name="Boyko T."/>
            <person name="Delegan Y."/>
            <person name="Galimzianova N."/>
            <person name="Gilvanova E."/>
            <person name="Korobov V."/>
            <person name="Kuzmina L."/>
            <person name="Melentiev A."/>
            <person name="Milman P."/>
            <person name="Ryabova A."/>
            <person name="Stupak E."/>
            <person name="Yasakov T."/>
            <person name="Zharikova N."/>
            <person name="Zhurenko E."/>
        </authorList>
    </citation>
    <scope>NUCLEOTIDE SEQUENCE</scope>
    <source>
        <strain evidence="11">IB-739</strain>
    </source>
</reference>
<dbReference type="PANTHER" id="PTHR42713">
    <property type="entry name" value="HISTIDINE KINASE-RELATED"/>
    <property type="match status" value="1"/>
</dbReference>
<evidence type="ECO:0000256" key="6">
    <source>
        <dbReference type="ARBA" id="ARBA00023125"/>
    </source>
</evidence>
<keyword evidence="12" id="KW-1185">Reference proteome</keyword>
<evidence type="ECO:0000256" key="4">
    <source>
        <dbReference type="ARBA" id="ARBA00023012"/>
    </source>
</evidence>
<evidence type="ECO:0000256" key="7">
    <source>
        <dbReference type="ARBA" id="ARBA00023163"/>
    </source>
</evidence>
<evidence type="ECO:0000256" key="8">
    <source>
        <dbReference type="PROSITE-ProRule" id="PRU00169"/>
    </source>
</evidence>
<dbReference type="PANTHER" id="PTHR42713:SF3">
    <property type="entry name" value="TRANSCRIPTIONAL REGULATORY PROTEIN HPTR"/>
    <property type="match status" value="1"/>
</dbReference>
<dbReference type="SUPFAM" id="SSF52172">
    <property type="entry name" value="CheY-like"/>
    <property type="match status" value="1"/>
</dbReference>
<dbReference type="InterPro" id="IPR009057">
    <property type="entry name" value="Homeodomain-like_sf"/>
</dbReference>
<dbReference type="InterPro" id="IPR018060">
    <property type="entry name" value="HTH_AraC"/>
</dbReference>
<proteinExistence type="predicted"/>
<keyword evidence="2" id="KW-0963">Cytoplasm</keyword>
<name>A0ABT8V921_9BACL</name>
<evidence type="ECO:0000256" key="5">
    <source>
        <dbReference type="ARBA" id="ARBA00023015"/>
    </source>
</evidence>
<dbReference type="PROSITE" id="PS50110">
    <property type="entry name" value="RESPONSE_REGULATORY"/>
    <property type="match status" value="1"/>
</dbReference>